<sequence length="33" mass="3521">VSEKPGAVQARERFGSTLTITGTADFKKLVIEA</sequence>
<comment type="caution">
    <text evidence="1">The sequence shown here is derived from an EMBL/GenBank/DDBJ whole genome shotgun (WGS) entry which is preliminary data.</text>
</comment>
<protein>
    <submittedName>
        <fullName evidence="1">Uncharacterized protein</fullName>
    </submittedName>
</protein>
<dbReference type="EMBL" id="AEAG01003322">
    <property type="protein sequence ID" value="EGH27088.1"/>
    <property type="molecule type" value="Genomic_DNA"/>
</dbReference>
<organism evidence="1 2">
    <name type="scientific">Pseudomonas amygdali pv. mori str. 301020</name>
    <dbReference type="NCBI Taxonomy" id="629261"/>
    <lineage>
        <taxon>Bacteria</taxon>
        <taxon>Pseudomonadati</taxon>
        <taxon>Pseudomonadota</taxon>
        <taxon>Gammaproteobacteria</taxon>
        <taxon>Pseudomonadales</taxon>
        <taxon>Pseudomonadaceae</taxon>
        <taxon>Pseudomonas</taxon>
        <taxon>Pseudomonas amygdali</taxon>
    </lineage>
</organism>
<reference evidence="1 2" key="1">
    <citation type="journal article" date="2011" name="PLoS Pathog.">
        <title>Dynamic evolution of pathogenicity revealed by sequencing and comparative genomics of 19 Pseudomonas syringae isolates.</title>
        <authorList>
            <person name="Baltrus D.A."/>
            <person name="Nishimura M.T."/>
            <person name="Romanchuk A."/>
            <person name="Chang J.H."/>
            <person name="Mukhtar M.S."/>
            <person name="Cherkis K."/>
            <person name="Roach J."/>
            <person name="Grant S.R."/>
            <person name="Jones C.D."/>
            <person name="Dangl J.L."/>
        </authorList>
    </citation>
    <scope>NUCLEOTIDE SEQUENCE [LARGE SCALE GENOMIC DNA]</scope>
    <source>
        <strain evidence="1 2">301020</strain>
    </source>
</reference>
<proteinExistence type="predicted"/>
<evidence type="ECO:0000313" key="1">
    <source>
        <dbReference type="EMBL" id="EGH27088.1"/>
    </source>
</evidence>
<dbReference type="Proteomes" id="UP000003465">
    <property type="component" value="Unassembled WGS sequence"/>
</dbReference>
<feature type="non-terminal residue" evidence="1">
    <location>
        <position position="33"/>
    </location>
</feature>
<feature type="non-terminal residue" evidence="1">
    <location>
        <position position="1"/>
    </location>
</feature>
<accession>A0A656GMY6</accession>
<gene>
    <name evidence="1" type="ORF">PSYMO_38593</name>
</gene>
<dbReference type="AlphaFoldDB" id="A0A656GMY6"/>
<name>A0A656GMY6_PSEA0</name>
<evidence type="ECO:0000313" key="2">
    <source>
        <dbReference type="Proteomes" id="UP000003465"/>
    </source>
</evidence>